<dbReference type="RefSeq" id="WP_418160643.1">
    <property type="nucleotide sequence ID" value="NZ_JBBLZC010000018.1"/>
</dbReference>
<evidence type="ECO:0000256" key="7">
    <source>
        <dbReference type="HAMAP-Rule" id="MF_00768"/>
    </source>
</evidence>
<keyword evidence="4 7" id="KW-0238">DNA-binding</keyword>
<evidence type="ECO:0000256" key="1">
    <source>
        <dbReference type="ARBA" id="ARBA00004719"/>
    </source>
</evidence>
<dbReference type="PANTHER" id="PTHR30055">
    <property type="entry name" value="HTH-TYPE TRANSCRIPTIONAL REGULATOR RUTR"/>
    <property type="match status" value="1"/>
</dbReference>
<reference evidence="10 11" key="1">
    <citation type="submission" date="2024-01" db="EMBL/GenBank/DDBJ databases">
        <title>Multi-omics insights into the function and evolution of sodium benzoate biodegradation pathways in Benzoatithermus flavus gen. nov., sp. nov. from hot spring.</title>
        <authorList>
            <person name="Hu C.-J."/>
            <person name="Li W.-J."/>
        </authorList>
    </citation>
    <scope>NUCLEOTIDE SEQUENCE [LARGE SCALE GENOMIC DNA]</scope>
    <source>
        <strain evidence="10 11">SYSU G07066</strain>
    </source>
</reference>
<dbReference type="PROSITE" id="PS01081">
    <property type="entry name" value="HTH_TETR_1"/>
    <property type="match status" value="1"/>
</dbReference>
<evidence type="ECO:0000256" key="6">
    <source>
        <dbReference type="ARBA" id="ARBA00024936"/>
    </source>
</evidence>
<feature type="domain" description="HTH tetR-type" evidence="9">
    <location>
        <begin position="8"/>
        <end position="68"/>
    </location>
</feature>
<dbReference type="InterPro" id="IPR009057">
    <property type="entry name" value="Homeodomain-like_sf"/>
</dbReference>
<evidence type="ECO:0000259" key="9">
    <source>
        <dbReference type="PROSITE" id="PS50977"/>
    </source>
</evidence>
<dbReference type="HAMAP" id="MF_00768">
    <property type="entry name" value="HTH_type_BetI"/>
    <property type="match status" value="1"/>
</dbReference>
<dbReference type="PANTHER" id="PTHR30055:SF234">
    <property type="entry name" value="HTH-TYPE TRANSCRIPTIONAL REGULATOR BETI"/>
    <property type="match status" value="1"/>
</dbReference>
<dbReference type="InterPro" id="IPR050109">
    <property type="entry name" value="HTH-type_TetR-like_transc_reg"/>
</dbReference>
<dbReference type="InterPro" id="IPR036271">
    <property type="entry name" value="Tet_transcr_reg_TetR-rel_C_sf"/>
</dbReference>
<dbReference type="NCBIfam" id="TIGR03384">
    <property type="entry name" value="betaine_BetI"/>
    <property type="match status" value="1"/>
</dbReference>
<dbReference type="InterPro" id="IPR023772">
    <property type="entry name" value="DNA-bd_HTH_TetR-type_CS"/>
</dbReference>
<keyword evidence="5 7" id="KW-0804">Transcription</keyword>
<feature type="DNA-binding region" description="H-T-H motif" evidence="7 8">
    <location>
        <begin position="31"/>
        <end position="50"/>
    </location>
</feature>
<dbReference type="Pfam" id="PF13977">
    <property type="entry name" value="TetR_C_6"/>
    <property type="match status" value="1"/>
</dbReference>
<dbReference type="Gene3D" id="1.10.357.10">
    <property type="entry name" value="Tetracycline Repressor, domain 2"/>
    <property type="match status" value="1"/>
</dbReference>
<evidence type="ECO:0000313" key="11">
    <source>
        <dbReference type="Proteomes" id="UP001375743"/>
    </source>
</evidence>
<evidence type="ECO:0000256" key="4">
    <source>
        <dbReference type="ARBA" id="ARBA00023125"/>
    </source>
</evidence>
<dbReference type="Proteomes" id="UP001375743">
    <property type="component" value="Unassembled WGS sequence"/>
</dbReference>
<dbReference type="SUPFAM" id="SSF46689">
    <property type="entry name" value="Homeodomain-like"/>
    <property type="match status" value="1"/>
</dbReference>
<evidence type="ECO:0000256" key="3">
    <source>
        <dbReference type="ARBA" id="ARBA00023015"/>
    </source>
</evidence>
<comment type="pathway">
    <text evidence="1 7">Amine and polyamine biosynthesis; betaine biosynthesis via choline pathway [regulation].</text>
</comment>
<dbReference type="NCBIfam" id="NF001978">
    <property type="entry name" value="PRK00767.1"/>
    <property type="match status" value="1"/>
</dbReference>
<accession>A0ABU8XUS4</accession>
<dbReference type="InterPro" id="IPR017757">
    <property type="entry name" value="Tscrpt_rep_BetI"/>
</dbReference>
<sequence length="199" mass="21794">MPKIGMEPIRKRQLIEATIASIHAYGFADTTIATISREAGVSPGIIHHYFGGKGALLAATMQALLIEWRSYVVAALRAADGPKARIEAIIDASFAERQFQPQVIVTWLAFWGQAPHDAMLMRLQRLYANRLKSNLRYDLRRLVAPSRVDGATLGLAALIDGLWLSCALGHPGLGAEAARKLAKDYLHRQLAEKVDGELA</sequence>
<evidence type="ECO:0000256" key="8">
    <source>
        <dbReference type="PROSITE-ProRule" id="PRU00335"/>
    </source>
</evidence>
<organism evidence="10 11">
    <name type="scientific">Benzoatithermus flavus</name>
    <dbReference type="NCBI Taxonomy" id="3108223"/>
    <lineage>
        <taxon>Bacteria</taxon>
        <taxon>Pseudomonadati</taxon>
        <taxon>Pseudomonadota</taxon>
        <taxon>Alphaproteobacteria</taxon>
        <taxon>Geminicoccales</taxon>
        <taxon>Geminicoccaceae</taxon>
        <taxon>Benzoatithermus</taxon>
    </lineage>
</organism>
<dbReference type="SUPFAM" id="SSF48498">
    <property type="entry name" value="Tetracyclin repressor-like, C-terminal domain"/>
    <property type="match status" value="1"/>
</dbReference>
<dbReference type="Pfam" id="PF00440">
    <property type="entry name" value="TetR_N"/>
    <property type="match status" value="1"/>
</dbReference>
<protein>
    <recommendedName>
        <fullName evidence="7">HTH-type transcriptional regulator BetI</fullName>
    </recommendedName>
</protein>
<comment type="caution">
    <text evidence="10">The sequence shown here is derived from an EMBL/GenBank/DDBJ whole genome shotgun (WGS) entry which is preliminary data.</text>
</comment>
<evidence type="ECO:0000313" key="10">
    <source>
        <dbReference type="EMBL" id="MEK0084791.1"/>
    </source>
</evidence>
<comment type="function">
    <text evidence="7">Repressor involved in choline regulation of the bet genes.</text>
</comment>
<keyword evidence="11" id="KW-1185">Reference proteome</keyword>
<evidence type="ECO:0000256" key="5">
    <source>
        <dbReference type="ARBA" id="ARBA00023163"/>
    </source>
</evidence>
<dbReference type="InterPro" id="IPR039538">
    <property type="entry name" value="BetI_C"/>
</dbReference>
<name>A0ABU8XUS4_9PROT</name>
<dbReference type="PROSITE" id="PS50977">
    <property type="entry name" value="HTH_TETR_2"/>
    <property type="match status" value="1"/>
</dbReference>
<dbReference type="InterPro" id="IPR001647">
    <property type="entry name" value="HTH_TetR"/>
</dbReference>
<evidence type="ECO:0000256" key="2">
    <source>
        <dbReference type="ARBA" id="ARBA00022491"/>
    </source>
</evidence>
<keyword evidence="2 7" id="KW-0678">Repressor</keyword>
<dbReference type="EMBL" id="JBBLZC010000018">
    <property type="protein sequence ID" value="MEK0084791.1"/>
    <property type="molecule type" value="Genomic_DNA"/>
</dbReference>
<keyword evidence="3 7" id="KW-0805">Transcription regulation</keyword>
<proteinExistence type="inferred from homology"/>
<gene>
    <name evidence="7 10" type="primary">betI</name>
    <name evidence="10" type="ORF">U1T56_16685</name>
</gene>
<comment type="function">
    <text evidence="6">Repressor involved in the biosynthesis of the osmoprotectant glycine betaine. It represses transcription of the choline transporter BetT and the genes of BetAB involved in the synthesis of glycine betaine.</text>
</comment>